<organism evidence="1 2">
    <name type="scientific">Candidatus Kaiserbacteria bacterium RIFCSPLOWO2_01_FULL_54_24</name>
    <dbReference type="NCBI Taxonomy" id="1798515"/>
    <lineage>
        <taxon>Bacteria</taxon>
        <taxon>Candidatus Kaiseribacteriota</taxon>
    </lineage>
</organism>
<comment type="caution">
    <text evidence="1">The sequence shown here is derived from an EMBL/GenBank/DDBJ whole genome shotgun (WGS) entry which is preliminary data.</text>
</comment>
<evidence type="ECO:0000313" key="1">
    <source>
        <dbReference type="EMBL" id="OGG76746.1"/>
    </source>
</evidence>
<dbReference type="AlphaFoldDB" id="A0A1F6ESW6"/>
<dbReference type="EMBL" id="MFMC01000041">
    <property type="protein sequence ID" value="OGG76746.1"/>
    <property type="molecule type" value="Genomic_DNA"/>
</dbReference>
<dbReference type="Proteomes" id="UP000177215">
    <property type="component" value="Unassembled WGS sequence"/>
</dbReference>
<gene>
    <name evidence="1" type="ORF">A3B35_02965</name>
</gene>
<reference evidence="1 2" key="1">
    <citation type="journal article" date="2016" name="Nat. Commun.">
        <title>Thousands of microbial genomes shed light on interconnected biogeochemical processes in an aquifer system.</title>
        <authorList>
            <person name="Anantharaman K."/>
            <person name="Brown C.T."/>
            <person name="Hug L.A."/>
            <person name="Sharon I."/>
            <person name="Castelle C.J."/>
            <person name="Probst A.J."/>
            <person name="Thomas B.C."/>
            <person name="Singh A."/>
            <person name="Wilkins M.J."/>
            <person name="Karaoz U."/>
            <person name="Brodie E.L."/>
            <person name="Williams K.H."/>
            <person name="Hubbard S.S."/>
            <person name="Banfield J.F."/>
        </authorList>
    </citation>
    <scope>NUCLEOTIDE SEQUENCE [LARGE SCALE GENOMIC DNA]</scope>
</reference>
<evidence type="ECO:0000313" key="2">
    <source>
        <dbReference type="Proteomes" id="UP000177215"/>
    </source>
</evidence>
<protein>
    <submittedName>
        <fullName evidence="1">Uncharacterized protein</fullName>
    </submittedName>
</protein>
<proteinExistence type="predicted"/>
<sequence>MAKKKITLESLDKKLDRVIDVLVTKADTGRIDELEKRIDKRFEQVMTAIDSLATAVHELTLEYAAVKTQLARHEEWFKILAKKTGVKLPV</sequence>
<accession>A0A1F6ESW6</accession>
<dbReference type="STRING" id="1798515.A3B35_02965"/>
<name>A0A1F6ESW6_9BACT</name>